<evidence type="ECO:0000313" key="5">
    <source>
        <dbReference type="Proteomes" id="UP000516444"/>
    </source>
</evidence>
<dbReference type="Pfam" id="PF07228">
    <property type="entry name" value="SpoIIE"/>
    <property type="match status" value="1"/>
</dbReference>
<organism evidence="4 5">
    <name type="scientific">Streptomyces aurantiacus</name>
    <dbReference type="NCBI Taxonomy" id="47760"/>
    <lineage>
        <taxon>Bacteria</taxon>
        <taxon>Bacillati</taxon>
        <taxon>Actinomycetota</taxon>
        <taxon>Actinomycetes</taxon>
        <taxon>Kitasatosporales</taxon>
        <taxon>Streptomycetaceae</taxon>
        <taxon>Streptomyces</taxon>
        <taxon>Streptomyces aurantiacus group</taxon>
    </lineage>
</organism>
<dbReference type="AlphaFoldDB" id="A0A7G1PBG7"/>
<dbReference type="SUPFAM" id="SSF55785">
    <property type="entry name" value="PYP-like sensor domain (PAS domain)"/>
    <property type="match status" value="1"/>
</dbReference>
<dbReference type="InterPro" id="IPR013655">
    <property type="entry name" value="PAS_fold_3"/>
</dbReference>
<accession>A0A7G1PBG7</accession>
<protein>
    <recommendedName>
        <fullName evidence="3">PAC domain-containing protein</fullName>
    </recommendedName>
</protein>
<dbReference type="SMART" id="SM00086">
    <property type="entry name" value="PAC"/>
    <property type="match status" value="1"/>
</dbReference>
<dbReference type="Pfam" id="PF08447">
    <property type="entry name" value="PAS_3"/>
    <property type="match status" value="1"/>
</dbReference>
<dbReference type="SMART" id="SM00331">
    <property type="entry name" value="PP2C_SIG"/>
    <property type="match status" value="1"/>
</dbReference>
<feature type="compositionally biased region" description="Basic and acidic residues" evidence="2">
    <location>
        <begin position="30"/>
        <end position="50"/>
    </location>
</feature>
<dbReference type="SUPFAM" id="SSF81606">
    <property type="entry name" value="PP2C-like"/>
    <property type="match status" value="1"/>
</dbReference>
<keyword evidence="5" id="KW-1185">Reference proteome</keyword>
<dbReference type="GO" id="GO:0016791">
    <property type="term" value="F:phosphatase activity"/>
    <property type="evidence" value="ECO:0007669"/>
    <property type="project" value="TreeGrafter"/>
</dbReference>
<dbReference type="PANTHER" id="PTHR43156:SF2">
    <property type="entry name" value="STAGE II SPORULATION PROTEIN E"/>
    <property type="match status" value="1"/>
</dbReference>
<dbReference type="InterPro" id="IPR035965">
    <property type="entry name" value="PAS-like_dom_sf"/>
</dbReference>
<dbReference type="CDD" id="cd00130">
    <property type="entry name" value="PAS"/>
    <property type="match status" value="1"/>
</dbReference>
<gene>
    <name evidence="4" type="ORF">GCM10017557_76270</name>
</gene>
<evidence type="ECO:0000259" key="3">
    <source>
        <dbReference type="PROSITE" id="PS50113"/>
    </source>
</evidence>
<reference evidence="4 5" key="1">
    <citation type="journal article" date="2014" name="Int. J. Syst. Evol. Microbiol.">
        <title>Complete genome sequence of Corynebacterium casei LMG S-19264T (=DSM 44701T), isolated from a smear-ripened cheese.</title>
        <authorList>
            <consortium name="US DOE Joint Genome Institute (JGI-PGF)"/>
            <person name="Walter F."/>
            <person name="Albersmeier A."/>
            <person name="Kalinowski J."/>
            <person name="Ruckert C."/>
        </authorList>
    </citation>
    <scope>NUCLEOTIDE SEQUENCE [LARGE SCALE GENOMIC DNA]</scope>
    <source>
        <strain evidence="4 5">JCM 4677</strain>
    </source>
</reference>
<dbReference type="Gene3D" id="2.10.70.100">
    <property type="match status" value="1"/>
</dbReference>
<evidence type="ECO:0000256" key="2">
    <source>
        <dbReference type="SAM" id="MobiDB-lite"/>
    </source>
</evidence>
<dbReference type="InterPro" id="IPR000014">
    <property type="entry name" value="PAS"/>
</dbReference>
<dbReference type="RefSeq" id="WP_190854344.1">
    <property type="nucleotide sequence ID" value="NZ_AP023440.1"/>
</dbReference>
<feature type="compositionally biased region" description="Low complexity" evidence="2">
    <location>
        <begin position="84"/>
        <end position="101"/>
    </location>
</feature>
<dbReference type="EMBL" id="AP023440">
    <property type="protein sequence ID" value="BCL32768.1"/>
    <property type="molecule type" value="Genomic_DNA"/>
</dbReference>
<evidence type="ECO:0000256" key="1">
    <source>
        <dbReference type="ARBA" id="ARBA00022801"/>
    </source>
</evidence>
<evidence type="ECO:0000313" key="4">
    <source>
        <dbReference type="EMBL" id="BCL32768.1"/>
    </source>
</evidence>
<proteinExistence type="predicted"/>
<dbReference type="InterPro" id="IPR036457">
    <property type="entry name" value="PPM-type-like_dom_sf"/>
</dbReference>
<dbReference type="Proteomes" id="UP000516444">
    <property type="component" value="Chromosome"/>
</dbReference>
<dbReference type="KEGG" id="sgm:GCM10017557_76270"/>
<dbReference type="PROSITE" id="PS50113">
    <property type="entry name" value="PAC"/>
    <property type="match status" value="1"/>
</dbReference>
<dbReference type="InterPro" id="IPR001610">
    <property type="entry name" value="PAC"/>
</dbReference>
<dbReference type="InterPro" id="IPR000700">
    <property type="entry name" value="PAS-assoc_C"/>
</dbReference>
<dbReference type="Gene3D" id="3.60.40.10">
    <property type="entry name" value="PPM-type phosphatase domain"/>
    <property type="match status" value="1"/>
</dbReference>
<name>A0A7G1PBG7_9ACTN</name>
<dbReference type="InterPro" id="IPR001932">
    <property type="entry name" value="PPM-type_phosphatase-like_dom"/>
</dbReference>
<sequence>MPSHLSADHPAAQPPPRGSVDALISQTRRLRGDMDAVRRDAPTDGTDPEGRWQRALCDLAMHQLNDLDAHLAQLRDGPRPVPVEPEAAPPAVRAVPAASSPHGSLISRVGSAEWNLLTDEASWSGELYRIVGRDPAAPPLTLDELPSVVLDEDRPRLTSMVTDCLIDAKPIDGEFRMLRPDGDVRTVHMMGEPVLDVDGSTVSMWAVLRDVSELRRSQRTVSETRDSLQRQRHVAQTEHRLAVELQEAVLPPWRGSLRPEQGPGTLELAARYLPSSTSALIGGDWYDAFELPGGDTLLSAGDLTGHGVTVTSGVAMLLGALRGMAVAGTEPGRLMTWLNQLFDASARPTLGSAVCCRYRPQSRTLVWAQAGHPAPLLFRNGTGRTLTPPAGVLLGATSGAVYGQAEEPLEPGDLLLLHTDGLAPLREGSPRPAAAHTGRPDLIGTDDTGGTVETGEGAAAVSRLLGLAPRFGEARTAQDCVRTVVEEFGETERADDACVLVARVTT</sequence>
<dbReference type="InterPro" id="IPR052016">
    <property type="entry name" value="Bact_Sigma-Reg"/>
</dbReference>
<feature type="region of interest" description="Disordered" evidence="2">
    <location>
        <begin position="78"/>
        <end position="101"/>
    </location>
</feature>
<feature type="domain" description="PAC" evidence="3">
    <location>
        <begin position="171"/>
        <end position="223"/>
    </location>
</feature>
<feature type="region of interest" description="Disordered" evidence="2">
    <location>
        <begin position="1"/>
        <end position="50"/>
    </location>
</feature>
<dbReference type="Gene3D" id="3.30.450.20">
    <property type="entry name" value="PAS domain"/>
    <property type="match status" value="1"/>
</dbReference>
<dbReference type="PANTHER" id="PTHR43156">
    <property type="entry name" value="STAGE II SPORULATION PROTEIN E-RELATED"/>
    <property type="match status" value="1"/>
</dbReference>
<keyword evidence="1" id="KW-0378">Hydrolase</keyword>